<accession>A0ABV8M959</accession>
<reference evidence="3" key="1">
    <citation type="journal article" date="2019" name="Int. J. Syst. Evol. Microbiol.">
        <title>The Global Catalogue of Microorganisms (GCM) 10K type strain sequencing project: providing services to taxonomists for standard genome sequencing and annotation.</title>
        <authorList>
            <consortium name="The Broad Institute Genomics Platform"/>
            <consortium name="The Broad Institute Genome Sequencing Center for Infectious Disease"/>
            <person name="Wu L."/>
            <person name="Ma J."/>
        </authorList>
    </citation>
    <scope>NUCLEOTIDE SEQUENCE [LARGE SCALE GENOMIC DNA]</scope>
    <source>
        <strain evidence="3">2803GPT1-18</strain>
    </source>
</reference>
<comment type="caution">
    <text evidence="2">The sequence shown here is derived from an EMBL/GenBank/DDBJ whole genome shotgun (WGS) entry which is preliminary data.</text>
</comment>
<dbReference type="EMBL" id="JBHSBT010000011">
    <property type="protein sequence ID" value="MFC4146713.1"/>
    <property type="molecule type" value="Genomic_DNA"/>
</dbReference>
<dbReference type="RefSeq" id="WP_377521858.1">
    <property type="nucleotide sequence ID" value="NZ_JBHSBT010000011.1"/>
</dbReference>
<evidence type="ECO:0000256" key="1">
    <source>
        <dbReference type="SAM" id="MobiDB-lite"/>
    </source>
</evidence>
<name>A0ABV8M959_9ACTN</name>
<protein>
    <submittedName>
        <fullName evidence="2">Uncharacterized protein</fullName>
    </submittedName>
</protein>
<evidence type="ECO:0000313" key="2">
    <source>
        <dbReference type="EMBL" id="MFC4146713.1"/>
    </source>
</evidence>
<sequence length="81" mass="8743">MGVLAGPGRESVLLDGVPGRRLLLRAVREPAGPALDRGRGDRLRGRGVLVRDRQRLAAHPASRRGHHRLDGRQRGGSGGRQ</sequence>
<evidence type="ECO:0000313" key="3">
    <source>
        <dbReference type="Proteomes" id="UP001595788"/>
    </source>
</evidence>
<proteinExistence type="predicted"/>
<dbReference type="Proteomes" id="UP001595788">
    <property type="component" value="Unassembled WGS sequence"/>
</dbReference>
<keyword evidence="3" id="KW-1185">Reference proteome</keyword>
<feature type="compositionally biased region" description="Basic and acidic residues" evidence="1">
    <location>
        <begin position="36"/>
        <end position="55"/>
    </location>
</feature>
<feature type="region of interest" description="Disordered" evidence="1">
    <location>
        <begin position="32"/>
        <end position="81"/>
    </location>
</feature>
<gene>
    <name evidence="2" type="ORF">ACFO0M_10640</name>
</gene>
<organism evidence="2 3">
    <name type="scientific">Micromonospora mangrovi</name>
    <dbReference type="NCBI Taxonomy" id="1182597"/>
    <lineage>
        <taxon>Bacteria</taxon>
        <taxon>Bacillati</taxon>
        <taxon>Actinomycetota</taxon>
        <taxon>Actinomycetes</taxon>
        <taxon>Micromonosporales</taxon>
        <taxon>Micromonosporaceae</taxon>
        <taxon>Micromonospora</taxon>
    </lineage>
</organism>